<accession>A0AA36BXP8</accession>
<dbReference type="PANTHER" id="PTHR11699">
    <property type="entry name" value="ALDEHYDE DEHYDROGENASE-RELATED"/>
    <property type="match status" value="1"/>
</dbReference>
<feature type="domain" description="Aldehyde dehydrogenase" evidence="6">
    <location>
        <begin position="96"/>
        <end position="554"/>
    </location>
</feature>
<keyword evidence="2 4" id="KW-0560">Oxidoreductase</keyword>
<evidence type="ECO:0000256" key="3">
    <source>
        <dbReference type="PROSITE-ProRule" id="PRU10007"/>
    </source>
</evidence>
<dbReference type="Gene3D" id="3.40.605.10">
    <property type="entry name" value="Aldehyde Dehydrogenase, Chain A, domain 1"/>
    <property type="match status" value="1"/>
</dbReference>
<dbReference type="FunFam" id="3.40.605.10:FF:000007">
    <property type="entry name" value="NAD/NADP-dependent betaine aldehyde dehydrogenase"/>
    <property type="match status" value="1"/>
</dbReference>
<evidence type="ECO:0000256" key="2">
    <source>
        <dbReference type="ARBA" id="ARBA00023002"/>
    </source>
</evidence>
<feature type="active site" evidence="3">
    <location>
        <position position="325"/>
    </location>
</feature>
<dbReference type="InterPro" id="IPR016160">
    <property type="entry name" value="Ald_DH_CS_CYS"/>
</dbReference>
<comment type="similarity">
    <text evidence="1 4">Belongs to the aldehyde dehydrogenase family.</text>
</comment>
<reference evidence="7" key="1">
    <citation type="submission" date="2023-08" db="EMBL/GenBank/DDBJ databases">
        <authorList>
            <person name="Alioto T."/>
            <person name="Alioto T."/>
            <person name="Gomez Garrido J."/>
        </authorList>
    </citation>
    <scope>NUCLEOTIDE SEQUENCE</scope>
</reference>
<organism evidence="7 8">
    <name type="scientific">Octopus vulgaris</name>
    <name type="common">Common octopus</name>
    <dbReference type="NCBI Taxonomy" id="6645"/>
    <lineage>
        <taxon>Eukaryota</taxon>
        <taxon>Metazoa</taxon>
        <taxon>Spiralia</taxon>
        <taxon>Lophotrochozoa</taxon>
        <taxon>Mollusca</taxon>
        <taxon>Cephalopoda</taxon>
        <taxon>Coleoidea</taxon>
        <taxon>Octopodiformes</taxon>
        <taxon>Octopoda</taxon>
        <taxon>Incirrata</taxon>
        <taxon>Octopodidae</taxon>
        <taxon>Octopus</taxon>
    </lineage>
</organism>
<evidence type="ECO:0000313" key="7">
    <source>
        <dbReference type="EMBL" id="CAI9741914.1"/>
    </source>
</evidence>
<protein>
    <submittedName>
        <fullName evidence="7">4-trimethylaminobutyraldehyde dehydrogenase-like</fullName>
    </submittedName>
</protein>
<dbReference type="NCBIfam" id="NF009725">
    <property type="entry name" value="PRK13252.1"/>
    <property type="match status" value="1"/>
</dbReference>
<dbReference type="EMBL" id="OX597840">
    <property type="protein sequence ID" value="CAI9741914.1"/>
    <property type="molecule type" value="Genomic_DNA"/>
</dbReference>
<dbReference type="FunFam" id="3.40.309.10:FF:000012">
    <property type="entry name" value="Betaine aldehyde dehydrogenase"/>
    <property type="match status" value="1"/>
</dbReference>
<evidence type="ECO:0000256" key="4">
    <source>
        <dbReference type="RuleBase" id="RU003345"/>
    </source>
</evidence>
<evidence type="ECO:0000259" key="6">
    <source>
        <dbReference type="Pfam" id="PF00171"/>
    </source>
</evidence>
<dbReference type="PROSITE" id="PS00687">
    <property type="entry name" value="ALDEHYDE_DEHYDR_GLU"/>
    <property type="match status" value="1"/>
</dbReference>
<proteinExistence type="inferred from homology"/>
<dbReference type="AlphaFoldDB" id="A0AA36BXP8"/>
<dbReference type="InterPro" id="IPR016161">
    <property type="entry name" value="Ald_DH/histidinol_DH"/>
</dbReference>
<feature type="region of interest" description="Disordered" evidence="5">
    <location>
        <begin position="1"/>
        <end position="24"/>
    </location>
</feature>
<evidence type="ECO:0000256" key="1">
    <source>
        <dbReference type="ARBA" id="ARBA00009986"/>
    </source>
</evidence>
<dbReference type="PROSITE" id="PS00070">
    <property type="entry name" value="ALDEHYDE_DEHYDR_CYS"/>
    <property type="match status" value="1"/>
</dbReference>
<gene>
    <name evidence="7" type="ORF">OCTVUL_1B029776</name>
</gene>
<dbReference type="SUPFAM" id="SSF53720">
    <property type="entry name" value="ALDH-like"/>
    <property type="match status" value="1"/>
</dbReference>
<dbReference type="GO" id="GO:0016620">
    <property type="term" value="F:oxidoreductase activity, acting on the aldehyde or oxo group of donors, NAD or NADP as acceptor"/>
    <property type="evidence" value="ECO:0007669"/>
    <property type="project" value="InterPro"/>
</dbReference>
<dbReference type="CDD" id="cd07090">
    <property type="entry name" value="ALDH_F9_TMBADH"/>
    <property type="match status" value="1"/>
</dbReference>
<dbReference type="InterPro" id="IPR015590">
    <property type="entry name" value="Aldehyde_DH_dom"/>
</dbReference>
<dbReference type="Pfam" id="PF00171">
    <property type="entry name" value="Aldedh"/>
    <property type="match status" value="1"/>
</dbReference>
<feature type="compositionally biased region" description="Pro residues" evidence="5">
    <location>
        <begin position="1"/>
        <end position="11"/>
    </location>
</feature>
<dbReference type="Proteomes" id="UP001162480">
    <property type="component" value="Chromosome 27"/>
</dbReference>
<dbReference type="InterPro" id="IPR016162">
    <property type="entry name" value="Ald_DH_N"/>
</dbReference>
<feature type="compositionally biased region" description="Low complexity" evidence="5">
    <location>
        <begin position="12"/>
        <end position="24"/>
    </location>
</feature>
<dbReference type="Gene3D" id="3.40.309.10">
    <property type="entry name" value="Aldehyde Dehydrogenase, Chain A, domain 2"/>
    <property type="match status" value="1"/>
</dbReference>
<keyword evidence="8" id="KW-1185">Reference proteome</keyword>
<name>A0AA36BXP8_OCTVU</name>
<evidence type="ECO:0000313" key="8">
    <source>
        <dbReference type="Proteomes" id="UP001162480"/>
    </source>
</evidence>
<sequence>MTTPPSPPPTPLSSSPSAPLTTTTSTTNITTTATLLIELTYFQVRLLYPEMRRSVVQLVAKKWHQTFSTYAQEQCAAVQQSLNFVNGARVEPKGQDKETLPLVIPSTGEVLRTFHSSGAKDVDDAVNSARSAAQHWSQLSGFERGKILRKAAQLLKERREEFSQIEVLDSGKPIWEARADVDGCIDCLEYFGGLAANLAGEHLILPGGSFNYTRREPLGVVGAIGAWNYPIQMASWKSAPALACGNAMVFKPSPLTPISAVMLGEVYAEAGLPAGCYNVVQGAAATGQLLSNHSNIDKMTFTGSVPTGTKIMEACAKGIKHVTLELGGKSPLIVFANSDLESAVNGAVLANFLNAGQVCSNGTRVFVEKRIAEKFLEELIAKTSKMKAGDPMREDTTIGASISKEQAEKTLHFIEIAKKEGATVAYGGGRITLEDPKFQKGNFIKPCILTNLRDDMTVVKEEVFGAVLSLLVFDSEEEVVRRANDSCFGLAGGIFTKDLQQAHRVAGNLQTGSIYVNNYNVVTIGIPFGGFKMSGIGHENAAVTMNYYTHLKSVYIEMAEQLESPV</sequence>
<dbReference type="InterPro" id="IPR016163">
    <property type="entry name" value="Ald_DH_C"/>
</dbReference>
<evidence type="ECO:0000256" key="5">
    <source>
        <dbReference type="SAM" id="MobiDB-lite"/>
    </source>
</evidence>
<dbReference type="InterPro" id="IPR029510">
    <property type="entry name" value="Ald_DH_CS_GLU"/>
</dbReference>